<evidence type="ECO:0000313" key="3">
    <source>
        <dbReference type="Proteomes" id="UP000759537"/>
    </source>
</evidence>
<feature type="compositionally biased region" description="Polar residues" evidence="1">
    <location>
        <begin position="186"/>
        <end position="195"/>
    </location>
</feature>
<reference evidence="2" key="1">
    <citation type="submission" date="2019-10" db="EMBL/GenBank/DDBJ databases">
        <authorList>
            <consortium name="DOE Joint Genome Institute"/>
            <person name="Kuo A."/>
            <person name="Miyauchi S."/>
            <person name="Kiss E."/>
            <person name="Drula E."/>
            <person name="Kohler A."/>
            <person name="Sanchez-Garcia M."/>
            <person name="Andreopoulos B."/>
            <person name="Barry K.W."/>
            <person name="Bonito G."/>
            <person name="Buee M."/>
            <person name="Carver A."/>
            <person name="Chen C."/>
            <person name="Cichocki N."/>
            <person name="Clum A."/>
            <person name="Culley D."/>
            <person name="Crous P.W."/>
            <person name="Fauchery L."/>
            <person name="Girlanda M."/>
            <person name="Hayes R."/>
            <person name="Keri Z."/>
            <person name="LaButti K."/>
            <person name="Lipzen A."/>
            <person name="Lombard V."/>
            <person name="Magnuson J."/>
            <person name="Maillard F."/>
            <person name="Morin E."/>
            <person name="Murat C."/>
            <person name="Nolan M."/>
            <person name="Ohm R."/>
            <person name="Pangilinan J."/>
            <person name="Pereira M."/>
            <person name="Perotto S."/>
            <person name="Peter M."/>
            <person name="Riley R."/>
            <person name="Sitrit Y."/>
            <person name="Stielow B."/>
            <person name="Szollosi G."/>
            <person name="Zifcakova L."/>
            <person name="Stursova M."/>
            <person name="Spatafora J.W."/>
            <person name="Tedersoo L."/>
            <person name="Vaario L.-M."/>
            <person name="Yamada A."/>
            <person name="Yan M."/>
            <person name="Wang P."/>
            <person name="Xu J."/>
            <person name="Bruns T."/>
            <person name="Baldrian P."/>
            <person name="Vilgalys R."/>
            <person name="Henrissat B."/>
            <person name="Grigoriev I.V."/>
            <person name="Hibbett D."/>
            <person name="Nagy L.G."/>
            <person name="Martin F.M."/>
        </authorList>
    </citation>
    <scope>NUCLEOTIDE SEQUENCE</scope>
    <source>
        <strain evidence="2">Prilba</strain>
    </source>
</reference>
<dbReference type="EMBL" id="WHVB01000009">
    <property type="protein sequence ID" value="KAF8479609.1"/>
    <property type="molecule type" value="Genomic_DNA"/>
</dbReference>
<keyword evidence="3" id="KW-1185">Reference proteome</keyword>
<dbReference type="OrthoDB" id="3059771at2759"/>
<evidence type="ECO:0000313" key="2">
    <source>
        <dbReference type="EMBL" id="KAF8479609.1"/>
    </source>
</evidence>
<accession>A0A9P5MV84</accession>
<feature type="region of interest" description="Disordered" evidence="1">
    <location>
        <begin position="71"/>
        <end position="99"/>
    </location>
</feature>
<dbReference type="Proteomes" id="UP000759537">
    <property type="component" value="Unassembled WGS sequence"/>
</dbReference>
<proteinExistence type="predicted"/>
<comment type="caution">
    <text evidence="2">The sequence shown here is derived from an EMBL/GenBank/DDBJ whole genome shotgun (WGS) entry which is preliminary data.</text>
</comment>
<gene>
    <name evidence="2" type="ORF">DFH94DRAFT_489357</name>
</gene>
<feature type="compositionally biased region" description="Basic and acidic residues" evidence="1">
    <location>
        <begin position="206"/>
        <end position="219"/>
    </location>
</feature>
<dbReference type="AlphaFoldDB" id="A0A9P5MV84"/>
<feature type="region of interest" description="Disordered" evidence="1">
    <location>
        <begin position="130"/>
        <end position="240"/>
    </location>
</feature>
<feature type="region of interest" description="Disordered" evidence="1">
    <location>
        <begin position="1"/>
        <end position="20"/>
    </location>
</feature>
<reference evidence="2" key="2">
    <citation type="journal article" date="2020" name="Nat. Commun.">
        <title>Large-scale genome sequencing of mycorrhizal fungi provides insights into the early evolution of symbiotic traits.</title>
        <authorList>
            <person name="Miyauchi S."/>
            <person name="Kiss E."/>
            <person name="Kuo A."/>
            <person name="Drula E."/>
            <person name="Kohler A."/>
            <person name="Sanchez-Garcia M."/>
            <person name="Morin E."/>
            <person name="Andreopoulos B."/>
            <person name="Barry K.W."/>
            <person name="Bonito G."/>
            <person name="Buee M."/>
            <person name="Carver A."/>
            <person name="Chen C."/>
            <person name="Cichocki N."/>
            <person name="Clum A."/>
            <person name="Culley D."/>
            <person name="Crous P.W."/>
            <person name="Fauchery L."/>
            <person name="Girlanda M."/>
            <person name="Hayes R.D."/>
            <person name="Keri Z."/>
            <person name="LaButti K."/>
            <person name="Lipzen A."/>
            <person name="Lombard V."/>
            <person name="Magnuson J."/>
            <person name="Maillard F."/>
            <person name="Murat C."/>
            <person name="Nolan M."/>
            <person name="Ohm R.A."/>
            <person name="Pangilinan J."/>
            <person name="Pereira M.F."/>
            <person name="Perotto S."/>
            <person name="Peter M."/>
            <person name="Pfister S."/>
            <person name="Riley R."/>
            <person name="Sitrit Y."/>
            <person name="Stielow J.B."/>
            <person name="Szollosi G."/>
            <person name="Zifcakova L."/>
            <person name="Stursova M."/>
            <person name="Spatafora J.W."/>
            <person name="Tedersoo L."/>
            <person name="Vaario L.M."/>
            <person name="Yamada A."/>
            <person name="Yan M."/>
            <person name="Wang P."/>
            <person name="Xu J."/>
            <person name="Bruns T."/>
            <person name="Baldrian P."/>
            <person name="Vilgalys R."/>
            <person name="Dunand C."/>
            <person name="Henrissat B."/>
            <person name="Grigoriev I.V."/>
            <person name="Hibbett D."/>
            <person name="Nagy L.G."/>
            <person name="Martin F.M."/>
        </authorList>
    </citation>
    <scope>NUCLEOTIDE SEQUENCE</scope>
    <source>
        <strain evidence="2">Prilba</strain>
    </source>
</reference>
<feature type="compositionally biased region" description="Polar residues" evidence="1">
    <location>
        <begin position="1"/>
        <end position="13"/>
    </location>
</feature>
<protein>
    <submittedName>
        <fullName evidence="2">Uncharacterized protein</fullName>
    </submittedName>
</protein>
<name>A0A9P5MV84_9AGAM</name>
<sequence length="429" mass="47439">MATSHPLSISRPSKLQPKQRAQACVNPISVVACGVTEAPAKPKTSFVKSLRRSKLVKLDAIPTLILAVPSVPSTPTKKRARKDTLDENEASGDAGGRLPRVRQRLVSTSSVATIRPHKSIEDVKGIKDSSATCSRIPTDSRKASGEPLRARPFSEINHAPGDTPQRRLRRVGTIEFPTMRGPGGNSFDSCNQSSRIPVPMRRISTPRHDDPSNPDDARSSKHASRQSRESTSYAIAAAPGPAPRASLERFELRVAPVKEHTELWDLPDETLHAWPGILILTDHEASVRFPPIHTVEVECATHAYEGRFSTESNALPVFSSRFQGATFSKKELASQAQAQKVFDPSLGIIMQADWSDAQVRKNQWYIKFWVPVPLSLFRKKETRMFRLRASVCAVDDRMWKKVTVYSGTVVADISHLRKHRDMVGAAARA</sequence>
<evidence type="ECO:0000256" key="1">
    <source>
        <dbReference type="SAM" id="MobiDB-lite"/>
    </source>
</evidence>
<organism evidence="2 3">
    <name type="scientific">Russula ochroleuca</name>
    <dbReference type="NCBI Taxonomy" id="152965"/>
    <lineage>
        <taxon>Eukaryota</taxon>
        <taxon>Fungi</taxon>
        <taxon>Dikarya</taxon>
        <taxon>Basidiomycota</taxon>
        <taxon>Agaricomycotina</taxon>
        <taxon>Agaricomycetes</taxon>
        <taxon>Russulales</taxon>
        <taxon>Russulaceae</taxon>
        <taxon>Russula</taxon>
    </lineage>
</organism>